<dbReference type="KEGG" id="kne:92178027"/>
<reference evidence="4 5" key="1">
    <citation type="journal article" date="2024" name="bioRxiv">
        <title>Comparative genomics of Cryptococcus and Kwoniella reveals pathogenesis evolution and contrasting karyotype dynamics via intercentromeric recombination or chromosome fusion.</title>
        <authorList>
            <person name="Coelho M.A."/>
            <person name="David-Palma M."/>
            <person name="Shea T."/>
            <person name="Bowers K."/>
            <person name="McGinley-Smith S."/>
            <person name="Mohammad A.W."/>
            <person name="Gnirke A."/>
            <person name="Yurkov A.M."/>
            <person name="Nowrousian M."/>
            <person name="Sun S."/>
            <person name="Cuomo C.A."/>
            <person name="Heitman J."/>
        </authorList>
    </citation>
    <scope>NUCLEOTIDE SEQUENCE [LARGE SCALE GENOMIC DNA]</scope>
    <source>
        <strain evidence="4 5">CBS 13917</strain>
    </source>
</reference>
<evidence type="ECO:0000256" key="3">
    <source>
        <dbReference type="SAM" id="SignalP"/>
    </source>
</evidence>
<dbReference type="EC" id="3.5.1.89" evidence="2"/>
<organism evidence="4 5">
    <name type="scientific">Kwoniella newhampshirensis</name>
    <dbReference type="NCBI Taxonomy" id="1651941"/>
    <lineage>
        <taxon>Eukaryota</taxon>
        <taxon>Fungi</taxon>
        <taxon>Dikarya</taxon>
        <taxon>Basidiomycota</taxon>
        <taxon>Agaricomycotina</taxon>
        <taxon>Tremellomycetes</taxon>
        <taxon>Tremellales</taxon>
        <taxon>Cryptococcaceae</taxon>
        <taxon>Kwoniella</taxon>
    </lineage>
</organism>
<dbReference type="InterPro" id="IPR003737">
    <property type="entry name" value="GlcNAc_PI_deacetylase-related"/>
</dbReference>
<keyword evidence="3" id="KW-0732">Signal</keyword>
<dbReference type="GO" id="GO:0005783">
    <property type="term" value="C:endoplasmic reticulum"/>
    <property type="evidence" value="ECO:0007669"/>
    <property type="project" value="TreeGrafter"/>
</dbReference>
<comment type="caution">
    <text evidence="4">The sequence shown here is derived from an EMBL/GenBank/DDBJ whole genome shotgun (WGS) entry which is preliminary data.</text>
</comment>
<comment type="similarity">
    <text evidence="1">Belongs to the PIGL family.</text>
</comment>
<evidence type="ECO:0000256" key="1">
    <source>
        <dbReference type="ARBA" id="ARBA00006066"/>
    </source>
</evidence>
<dbReference type="SUPFAM" id="SSF102588">
    <property type="entry name" value="LmbE-like"/>
    <property type="match status" value="1"/>
</dbReference>
<feature type="signal peptide" evidence="3">
    <location>
        <begin position="1"/>
        <end position="30"/>
    </location>
</feature>
<feature type="chain" id="PRO_5043620603" description="N-acetylglucosaminylphosphatidylinositol deacetylase" evidence="3">
    <location>
        <begin position="31"/>
        <end position="291"/>
    </location>
</feature>
<dbReference type="EMBL" id="JBCAWK010000002">
    <property type="protein sequence ID" value="KAK8865623.1"/>
    <property type="molecule type" value="Genomic_DNA"/>
</dbReference>
<protein>
    <recommendedName>
        <fullName evidence="2">N-acetylglucosaminylphosphatidylinositol deacetylase</fullName>
        <ecNumber evidence="2">3.5.1.89</ecNumber>
    </recommendedName>
</protein>
<proteinExistence type="inferred from homology"/>
<dbReference type="Gene3D" id="3.40.50.10320">
    <property type="entry name" value="LmbE-like"/>
    <property type="match status" value="1"/>
</dbReference>
<name>A0AAW0Z403_9TREE</name>
<keyword evidence="5" id="KW-1185">Reference proteome</keyword>
<accession>A0AAW0Z403</accession>
<dbReference type="PANTHER" id="PTHR12993:SF11">
    <property type="entry name" value="N-ACETYLGLUCOSAMINYL-PHOSPHATIDYLINOSITOL DE-N-ACETYLASE"/>
    <property type="match status" value="1"/>
</dbReference>
<evidence type="ECO:0000313" key="4">
    <source>
        <dbReference type="EMBL" id="KAK8865623.1"/>
    </source>
</evidence>
<sequence>MAPTAIRPSPFRKPTLPLFLTLLIPLFALLSHLSPLPTSSLLPLSGSEDEVYTDRMTALILTAHPDDEVMFFSPTVLHLTGLGWDVRGLCLSIGDSQGLGEKRRKELVESYSVLGVEKGNVEIIDHPYLQDGMNNYWDEMTVAGLVQDSLSYHPVDLIITFDKIGITQHSNHISLPSSLVHLPSPTPRIIHLKSPPLLTKFTGPFYPLYIHLNLLINSVLRSIRSLFPSSGGSSISASTEGMTTMVIVSTPQQYFTSLRAMMAHDSQLVWFRWLYISFSRLMWVNELVLAQ</sequence>
<dbReference type="GeneID" id="92178027"/>
<dbReference type="AlphaFoldDB" id="A0AAW0Z403"/>
<dbReference type="PANTHER" id="PTHR12993">
    <property type="entry name" value="N-ACETYLGLUCOSAMINYL-PHOSPHATIDYLINOSITOL DE-N-ACETYLASE-RELATED"/>
    <property type="match status" value="1"/>
</dbReference>
<dbReference type="RefSeq" id="XP_066805102.1">
    <property type="nucleotide sequence ID" value="XM_066943901.1"/>
</dbReference>
<evidence type="ECO:0000256" key="2">
    <source>
        <dbReference type="ARBA" id="ARBA00012176"/>
    </source>
</evidence>
<dbReference type="Proteomes" id="UP001388673">
    <property type="component" value="Unassembled WGS sequence"/>
</dbReference>
<dbReference type="GO" id="GO:0000225">
    <property type="term" value="F:N-acetylglucosaminylphosphatidylinositol deacetylase activity"/>
    <property type="evidence" value="ECO:0007669"/>
    <property type="project" value="UniProtKB-EC"/>
</dbReference>
<evidence type="ECO:0000313" key="5">
    <source>
        <dbReference type="Proteomes" id="UP001388673"/>
    </source>
</evidence>
<gene>
    <name evidence="4" type="ORF">IAR55_000767</name>
</gene>
<dbReference type="InterPro" id="IPR024078">
    <property type="entry name" value="LmbE-like_dom_sf"/>
</dbReference>
<dbReference type="Pfam" id="PF02585">
    <property type="entry name" value="PIG-L"/>
    <property type="match status" value="1"/>
</dbReference>